<evidence type="ECO:0000256" key="1">
    <source>
        <dbReference type="SAM" id="MobiDB-lite"/>
    </source>
</evidence>
<feature type="compositionally biased region" description="Basic residues" evidence="1">
    <location>
        <begin position="13"/>
        <end position="24"/>
    </location>
</feature>
<feature type="non-terminal residue" evidence="2">
    <location>
        <position position="66"/>
    </location>
</feature>
<sequence>DDDDLSREDSRGHPRRRGPGHRRDRAPPREGGQDPQPARRAGDHAPQGLVQAAGPRHGRGAPRHGV</sequence>
<protein>
    <submittedName>
        <fullName evidence="2">Uncharacterized protein</fullName>
    </submittedName>
</protein>
<gene>
    <name evidence="2" type="ORF">AVDCRST_MAG02-1086</name>
</gene>
<feature type="compositionally biased region" description="Basic residues" evidence="1">
    <location>
        <begin position="56"/>
        <end position="66"/>
    </location>
</feature>
<feature type="region of interest" description="Disordered" evidence="1">
    <location>
        <begin position="1"/>
        <end position="66"/>
    </location>
</feature>
<name>A0A6J4QPW4_9ACTN</name>
<organism evidence="2">
    <name type="scientific">uncultured Rubrobacteraceae bacterium</name>
    <dbReference type="NCBI Taxonomy" id="349277"/>
    <lineage>
        <taxon>Bacteria</taxon>
        <taxon>Bacillati</taxon>
        <taxon>Actinomycetota</taxon>
        <taxon>Rubrobacteria</taxon>
        <taxon>Rubrobacterales</taxon>
        <taxon>Rubrobacteraceae</taxon>
        <taxon>environmental samples</taxon>
    </lineage>
</organism>
<proteinExistence type="predicted"/>
<feature type="non-terminal residue" evidence="2">
    <location>
        <position position="1"/>
    </location>
</feature>
<evidence type="ECO:0000313" key="2">
    <source>
        <dbReference type="EMBL" id="CAA9451433.1"/>
    </source>
</evidence>
<dbReference type="EMBL" id="CADCVH010000031">
    <property type="protein sequence ID" value="CAA9451433.1"/>
    <property type="molecule type" value="Genomic_DNA"/>
</dbReference>
<reference evidence="2" key="1">
    <citation type="submission" date="2020-02" db="EMBL/GenBank/DDBJ databases">
        <authorList>
            <person name="Meier V. D."/>
        </authorList>
    </citation>
    <scope>NUCLEOTIDE SEQUENCE</scope>
    <source>
        <strain evidence="2">AVDCRST_MAG02</strain>
    </source>
</reference>
<dbReference type="AlphaFoldDB" id="A0A6J4QPW4"/>
<accession>A0A6J4QPW4</accession>